<keyword evidence="1" id="KW-0407">Ion channel</keyword>
<dbReference type="Gene3D" id="1.10.287.70">
    <property type="match status" value="1"/>
</dbReference>
<dbReference type="PANTHER" id="PTHR45638:SF11">
    <property type="entry name" value="CYCLIC NUCLEOTIDE-GATED CATION CHANNEL SUBUNIT A"/>
    <property type="match status" value="1"/>
</dbReference>
<dbReference type="InterPro" id="IPR014710">
    <property type="entry name" value="RmlC-like_jellyroll"/>
</dbReference>
<keyword evidence="2" id="KW-0472">Membrane</keyword>
<sequence length="322" mass="36139">MLSHIFACIWFNFASIAAAPRFFSSDLVTTDKNTAFRDDPWLPSKGLKNKSRVLQYMASLYWSFGLMSSSGSSEFPQTIAESMFSIITMASGFFLFAYVIGVLNVLLPLSVANRNKTTFKEAAEAVVSKLNSDDNVTSSRVGPRMDDIASMVSNRERHNVQNQPKKVNEISAGGYFGENGLFTKGQRNAYIQAKTSCILYRLSRESLDLPLDTLLVGLIHGVAVQSKFHLMWLRFMVACTVHVAILTPYELAMDSMSRGTVVATIVEFFELVCEVTFAVDVWFSWHVQESLASMELYDQKLHNVYKRTECCGISSLRYHSTI</sequence>
<evidence type="ECO:0000256" key="2">
    <source>
        <dbReference type="SAM" id="Phobius"/>
    </source>
</evidence>
<feature type="domain" description="Cyclic nucleotide-binding" evidence="3">
    <location>
        <begin position="161"/>
        <end position="207"/>
    </location>
</feature>
<keyword evidence="1" id="KW-0813">Transport</keyword>
<dbReference type="Proteomes" id="UP001165083">
    <property type="component" value="Unassembled WGS sequence"/>
</dbReference>
<feature type="transmembrane region" description="Helical" evidence="2">
    <location>
        <begin position="231"/>
        <end position="249"/>
    </location>
</feature>
<dbReference type="Gene3D" id="2.60.120.10">
    <property type="entry name" value="Jelly Rolls"/>
    <property type="match status" value="1"/>
</dbReference>
<name>A0A9W7D7C7_9STRA</name>
<evidence type="ECO:0000313" key="5">
    <source>
        <dbReference type="Proteomes" id="UP001165083"/>
    </source>
</evidence>
<protein>
    <submittedName>
        <fullName evidence="4">Unnamed protein product</fullName>
    </submittedName>
</protein>
<gene>
    <name evidence="4" type="ORF">Plil01_001741600</name>
</gene>
<dbReference type="Pfam" id="PF00027">
    <property type="entry name" value="cNMP_binding"/>
    <property type="match status" value="1"/>
</dbReference>
<dbReference type="AlphaFoldDB" id="A0A9W7D7C7"/>
<evidence type="ECO:0000259" key="3">
    <source>
        <dbReference type="PROSITE" id="PS50042"/>
    </source>
</evidence>
<dbReference type="PROSITE" id="PS50042">
    <property type="entry name" value="CNMP_BINDING_3"/>
    <property type="match status" value="1"/>
</dbReference>
<reference evidence="4" key="1">
    <citation type="submission" date="2023-04" db="EMBL/GenBank/DDBJ databases">
        <title>Phytophthora lilii NBRC 32176.</title>
        <authorList>
            <person name="Ichikawa N."/>
            <person name="Sato H."/>
            <person name="Tonouchi N."/>
        </authorList>
    </citation>
    <scope>NUCLEOTIDE SEQUENCE</scope>
    <source>
        <strain evidence="4">NBRC 32176</strain>
    </source>
</reference>
<dbReference type="InterPro" id="IPR000595">
    <property type="entry name" value="cNMP-bd_dom"/>
</dbReference>
<keyword evidence="1" id="KW-0406">Ion transport</keyword>
<dbReference type="SUPFAM" id="SSF81324">
    <property type="entry name" value="Voltage-gated potassium channels"/>
    <property type="match status" value="1"/>
</dbReference>
<keyword evidence="1" id="KW-1071">Ligand-gated ion channel</keyword>
<dbReference type="GO" id="GO:0044877">
    <property type="term" value="F:protein-containing complex binding"/>
    <property type="evidence" value="ECO:0007669"/>
    <property type="project" value="TreeGrafter"/>
</dbReference>
<dbReference type="SUPFAM" id="SSF51206">
    <property type="entry name" value="cAMP-binding domain-like"/>
    <property type="match status" value="1"/>
</dbReference>
<feature type="transmembrane region" description="Helical" evidence="2">
    <location>
        <begin position="83"/>
        <end position="107"/>
    </location>
</feature>
<dbReference type="PANTHER" id="PTHR45638">
    <property type="entry name" value="CYCLIC NUCLEOTIDE-GATED CATION CHANNEL SUBUNIT A"/>
    <property type="match status" value="1"/>
</dbReference>
<accession>A0A9W7D7C7</accession>
<dbReference type="InterPro" id="IPR050866">
    <property type="entry name" value="CNG_cation_channel"/>
</dbReference>
<keyword evidence="2" id="KW-0812">Transmembrane</keyword>
<organism evidence="4 5">
    <name type="scientific">Phytophthora lilii</name>
    <dbReference type="NCBI Taxonomy" id="2077276"/>
    <lineage>
        <taxon>Eukaryota</taxon>
        <taxon>Sar</taxon>
        <taxon>Stramenopiles</taxon>
        <taxon>Oomycota</taxon>
        <taxon>Peronosporomycetes</taxon>
        <taxon>Peronosporales</taxon>
        <taxon>Peronosporaceae</taxon>
        <taxon>Phytophthora</taxon>
    </lineage>
</organism>
<evidence type="ECO:0000313" key="4">
    <source>
        <dbReference type="EMBL" id="GMF64635.1"/>
    </source>
</evidence>
<keyword evidence="2" id="KW-1133">Transmembrane helix</keyword>
<dbReference type="EMBL" id="BSXW01012425">
    <property type="protein sequence ID" value="GMF64635.1"/>
    <property type="molecule type" value="Genomic_DNA"/>
</dbReference>
<proteinExistence type="predicted"/>
<keyword evidence="5" id="KW-1185">Reference proteome</keyword>
<evidence type="ECO:0000256" key="1">
    <source>
        <dbReference type="ARBA" id="ARBA00023286"/>
    </source>
</evidence>
<dbReference type="CDD" id="cd00038">
    <property type="entry name" value="CAP_ED"/>
    <property type="match status" value="1"/>
</dbReference>
<dbReference type="InterPro" id="IPR018490">
    <property type="entry name" value="cNMP-bd_dom_sf"/>
</dbReference>
<dbReference type="GO" id="GO:0005221">
    <property type="term" value="F:intracellularly cyclic nucleotide-activated monoatomic cation channel activity"/>
    <property type="evidence" value="ECO:0007669"/>
    <property type="project" value="InterPro"/>
</dbReference>
<comment type="caution">
    <text evidence="4">The sequence shown here is derived from an EMBL/GenBank/DDBJ whole genome shotgun (WGS) entry which is preliminary data.</text>
</comment>
<dbReference type="OrthoDB" id="421226at2759"/>